<keyword evidence="4" id="KW-1185">Reference proteome</keyword>
<dbReference type="Pfam" id="PF05193">
    <property type="entry name" value="Peptidase_M16_C"/>
    <property type="match status" value="1"/>
</dbReference>
<dbReference type="InterPro" id="IPR011765">
    <property type="entry name" value="Pept_M16_N"/>
</dbReference>
<accession>D3DJR5</accession>
<dbReference type="PANTHER" id="PTHR11851:SF224">
    <property type="entry name" value="PROCESSING PROTEASE"/>
    <property type="match status" value="1"/>
</dbReference>
<dbReference type="KEGG" id="hth:HTH_1619"/>
<feature type="domain" description="Peptidase M16 C-terminal" evidence="2">
    <location>
        <begin position="181"/>
        <end position="352"/>
    </location>
</feature>
<dbReference type="eggNOG" id="COG0612">
    <property type="taxonomic scope" value="Bacteria"/>
</dbReference>
<dbReference type="InterPro" id="IPR007863">
    <property type="entry name" value="Peptidase_M16_C"/>
</dbReference>
<dbReference type="InterPro" id="IPR050361">
    <property type="entry name" value="MPP/UQCRC_Complex"/>
</dbReference>
<organism evidence="3 4">
    <name type="scientific">Hydrogenobacter thermophilus (strain DSM 6534 / IAM 12695 / TK-6)</name>
    <dbReference type="NCBI Taxonomy" id="608538"/>
    <lineage>
        <taxon>Bacteria</taxon>
        <taxon>Pseudomonadati</taxon>
        <taxon>Aquificota</taxon>
        <taxon>Aquificia</taxon>
        <taxon>Aquificales</taxon>
        <taxon>Aquificaceae</taxon>
        <taxon>Hydrogenobacter</taxon>
    </lineage>
</organism>
<dbReference type="GO" id="GO:0006508">
    <property type="term" value="P:proteolysis"/>
    <property type="evidence" value="ECO:0007669"/>
    <property type="project" value="UniProtKB-KW"/>
</dbReference>
<dbReference type="Proteomes" id="UP000002574">
    <property type="component" value="Chromosome"/>
</dbReference>
<keyword evidence="3" id="KW-0378">Hydrolase</keyword>
<dbReference type="SUPFAM" id="SSF63411">
    <property type="entry name" value="LuxS/MPP-like metallohydrolase"/>
    <property type="match status" value="2"/>
</dbReference>
<sequence>MMAVLFLLMLFTLSFGGGKVHELVLDNGVKVLIKETHGSGIVSGVIFIKSGVHGEKKRGLTYLTALMLTKGTKKYTSYDIASAFEDYGGSISASATDDYVEIDFATKLEGLKRGLEVIHSMLYEPAFNQEDLNREKMNVINAIRSKRERGMEFAMEHLRALTFKGTAYEVSPLGKEEDVNSISRQDVIERWGEILKGEDVVVSLVGDFKTQQVESMIKEAFSKVPSGAYKGFEHKDVYIEADEIQKVKRPGAQATVLCAFNAPSIKSEDAFTFKVLTSALGNGMTSKLFKELREKRGYAYATYAYYPTRYFSPRMFAYVGTSPEKGESALEDLIKVVQSSELTKEDVKLAKSKIIGDFLLDHQTRLKQAWYLGFYEIMGFGWKMDEMYPDKIAKVSFEDVVKLQKEYLKKYQCVLVEP</sequence>
<protein>
    <submittedName>
        <fullName evidence="3">Processing protease</fullName>
    </submittedName>
</protein>
<dbReference type="Gene3D" id="3.30.830.10">
    <property type="entry name" value="Metalloenzyme, LuxS/M16 peptidase-like"/>
    <property type="match status" value="2"/>
</dbReference>
<proteinExistence type="predicted"/>
<dbReference type="GO" id="GO:0008233">
    <property type="term" value="F:peptidase activity"/>
    <property type="evidence" value="ECO:0007669"/>
    <property type="project" value="UniProtKB-KW"/>
</dbReference>
<dbReference type="Pfam" id="PF00675">
    <property type="entry name" value="Peptidase_M16"/>
    <property type="match status" value="1"/>
</dbReference>
<evidence type="ECO:0000313" key="3">
    <source>
        <dbReference type="EMBL" id="BAI70067.1"/>
    </source>
</evidence>
<reference evidence="3 4" key="1">
    <citation type="journal article" date="2010" name="J. Bacteriol.">
        <title>Complete genome sequence of the thermophilic, obligately chemolithoautotrophic hydrogen-oxidizing bacterium Hydrogenobacter thermophilus TK-6.</title>
        <authorList>
            <person name="Arai H."/>
            <person name="Kanbe H."/>
            <person name="Ishii M."/>
            <person name="Igarashi Y."/>
        </authorList>
    </citation>
    <scope>NUCLEOTIDE SEQUENCE [LARGE SCALE GENOMIC DNA]</scope>
    <source>
        <strain evidence="4">DSM 6534 / IAM 12695 / TK-6 [Tokyo]</strain>
    </source>
</reference>
<dbReference type="GO" id="GO:0046872">
    <property type="term" value="F:metal ion binding"/>
    <property type="evidence" value="ECO:0007669"/>
    <property type="project" value="InterPro"/>
</dbReference>
<name>D3DJR5_HYDTT</name>
<evidence type="ECO:0000259" key="1">
    <source>
        <dbReference type="Pfam" id="PF00675"/>
    </source>
</evidence>
<dbReference type="AlphaFoldDB" id="D3DJR5"/>
<evidence type="ECO:0000313" key="4">
    <source>
        <dbReference type="Proteomes" id="UP000002574"/>
    </source>
</evidence>
<gene>
    <name evidence="3" type="ordered locus">HTH_1619</name>
</gene>
<dbReference type="InterPro" id="IPR011249">
    <property type="entry name" value="Metalloenz_LuxS/M16"/>
</dbReference>
<dbReference type="RefSeq" id="WP_012964247.1">
    <property type="nucleotide sequence ID" value="NC_013799.1"/>
</dbReference>
<keyword evidence="3" id="KW-0645">Protease</keyword>
<dbReference type="STRING" id="608538.HTH_1619"/>
<dbReference type="EMBL" id="AP011112">
    <property type="protein sequence ID" value="BAI70067.1"/>
    <property type="molecule type" value="Genomic_DNA"/>
</dbReference>
<dbReference type="KEGG" id="hte:Hydth_1607"/>
<feature type="domain" description="Peptidase M16 N-terminal" evidence="1">
    <location>
        <begin position="31"/>
        <end position="169"/>
    </location>
</feature>
<dbReference type="OrthoDB" id="9811314at2"/>
<dbReference type="PANTHER" id="PTHR11851">
    <property type="entry name" value="METALLOPROTEASE"/>
    <property type="match status" value="1"/>
</dbReference>
<evidence type="ECO:0000259" key="2">
    <source>
        <dbReference type="Pfam" id="PF05193"/>
    </source>
</evidence>